<feature type="transmembrane region" description="Helical" evidence="6">
    <location>
        <begin position="40"/>
        <end position="59"/>
    </location>
</feature>
<feature type="transmembrane region" description="Helical" evidence="6">
    <location>
        <begin position="97"/>
        <end position="118"/>
    </location>
</feature>
<name>A0A857JBX9_9BURK</name>
<keyword evidence="9" id="KW-1185">Reference proteome</keyword>
<dbReference type="RefSeq" id="WP_160554069.1">
    <property type="nucleotide sequence ID" value="NZ_CP047650.1"/>
</dbReference>
<organism evidence="8 9">
    <name type="scientific">Xylophilus rhododendri</name>
    <dbReference type="NCBI Taxonomy" id="2697032"/>
    <lineage>
        <taxon>Bacteria</taxon>
        <taxon>Pseudomonadati</taxon>
        <taxon>Pseudomonadota</taxon>
        <taxon>Betaproteobacteria</taxon>
        <taxon>Burkholderiales</taxon>
        <taxon>Xylophilus</taxon>
    </lineage>
</organism>
<keyword evidence="3 6" id="KW-0812">Transmembrane</keyword>
<feature type="transmembrane region" description="Helical" evidence="6">
    <location>
        <begin position="159"/>
        <end position="176"/>
    </location>
</feature>
<dbReference type="KEGG" id="xyk:GT347_21110"/>
<dbReference type="Gene3D" id="1.10.3730.20">
    <property type="match status" value="1"/>
</dbReference>
<feature type="transmembrane region" description="Helical" evidence="6">
    <location>
        <begin position="188"/>
        <end position="209"/>
    </location>
</feature>
<evidence type="ECO:0000313" key="8">
    <source>
        <dbReference type="EMBL" id="QHJ00259.1"/>
    </source>
</evidence>
<evidence type="ECO:0000256" key="6">
    <source>
        <dbReference type="SAM" id="Phobius"/>
    </source>
</evidence>
<accession>A0A857JBX9</accession>
<dbReference type="AlphaFoldDB" id="A0A857JBX9"/>
<comment type="similarity">
    <text evidence="2">Belongs to the EamA transporter family.</text>
</comment>
<dbReference type="GO" id="GO:0016020">
    <property type="term" value="C:membrane"/>
    <property type="evidence" value="ECO:0007669"/>
    <property type="project" value="UniProtKB-SubCell"/>
</dbReference>
<feature type="transmembrane region" description="Helical" evidence="6">
    <location>
        <begin position="221"/>
        <end position="244"/>
    </location>
</feature>
<dbReference type="InterPro" id="IPR037185">
    <property type="entry name" value="EmrE-like"/>
</dbReference>
<feature type="transmembrane region" description="Helical" evidence="6">
    <location>
        <begin position="256"/>
        <end position="275"/>
    </location>
</feature>
<dbReference type="Pfam" id="PF00892">
    <property type="entry name" value="EamA"/>
    <property type="match status" value="2"/>
</dbReference>
<evidence type="ECO:0000256" key="4">
    <source>
        <dbReference type="ARBA" id="ARBA00022989"/>
    </source>
</evidence>
<dbReference type="InterPro" id="IPR000620">
    <property type="entry name" value="EamA_dom"/>
</dbReference>
<feature type="transmembrane region" description="Helical" evidence="6">
    <location>
        <begin position="130"/>
        <end position="153"/>
    </location>
</feature>
<feature type="domain" description="EamA" evidence="7">
    <location>
        <begin position="9"/>
        <end position="141"/>
    </location>
</feature>
<comment type="subcellular location">
    <subcellularLocation>
        <location evidence="1">Membrane</location>
        <topology evidence="1">Multi-pass membrane protein</topology>
    </subcellularLocation>
</comment>
<gene>
    <name evidence="8" type="ORF">GT347_21110</name>
</gene>
<feature type="transmembrane region" description="Helical" evidence="6">
    <location>
        <begin position="71"/>
        <end position="91"/>
    </location>
</feature>
<evidence type="ECO:0000256" key="1">
    <source>
        <dbReference type="ARBA" id="ARBA00004141"/>
    </source>
</evidence>
<dbReference type="PANTHER" id="PTHR32322">
    <property type="entry name" value="INNER MEMBRANE TRANSPORTER"/>
    <property type="match status" value="1"/>
</dbReference>
<dbReference type="InterPro" id="IPR050638">
    <property type="entry name" value="AA-Vitamin_Transporters"/>
</dbReference>
<keyword evidence="5 6" id="KW-0472">Membrane</keyword>
<evidence type="ECO:0000256" key="5">
    <source>
        <dbReference type="ARBA" id="ARBA00023136"/>
    </source>
</evidence>
<dbReference type="EMBL" id="CP047650">
    <property type="protein sequence ID" value="QHJ00259.1"/>
    <property type="molecule type" value="Genomic_DNA"/>
</dbReference>
<feature type="transmembrane region" description="Helical" evidence="6">
    <location>
        <begin position="281"/>
        <end position="298"/>
    </location>
</feature>
<dbReference type="SUPFAM" id="SSF103481">
    <property type="entry name" value="Multidrug resistance efflux transporter EmrE"/>
    <property type="match status" value="2"/>
</dbReference>
<keyword evidence="4 6" id="KW-1133">Transmembrane helix</keyword>
<evidence type="ECO:0000313" key="9">
    <source>
        <dbReference type="Proteomes" id="UP000464787"/>
    </source>
</evidence>
<evidence type="ECO:0000259" key="7">
    <source>
        <dbReference type="Pfam" id="PF00892"/>
    </source>
</evidence>
<feature type="domain" description="EamA" evidence="7">
    <location>
        <begin position="156"/>
        <end position="298"/>
    </location>
</feature>
<dbReference type="PANTHER" id="PTHR32322:SF2">
    <property type="entry name" value="EAMA DOMAIN-CONTAINING PROTEIN"/>
    <property type="match status" value="1"/>
</dbReference>
<dbReference type="Proteomes" id="UP000464787">
    <property type="component" value="Chromosome"/>
</dbReference>
<sequence>MPVRLSPSTVFLLALPPLLWAANAVVGRLVHGLVPPMTLNLLRWAVALLILLPLAHGIFRRGSPLWTQWRYYLLLGLWGVGAYNSLQYLALRTSQPLNVTLVGSAAPVWMLIVGRLFFHHPVQGREILGAVLSMAGVFTVLARGDFASLAALRLVPGDFFILLASISWAFYSWMMVRPAEGTESIRAHWARLLAAQIFYGLLWSSLFTATEWTLGTPVIHWGWPLAATIAFVGVFPAVVAYGTFSAGVRRVGPTIASFFTNLTPLFAALLSAAFLGEAPHLYHAAAFVLIVAGIVVSSRR</sequence>
<protein>
    <submittedName>
        <fullName evidence="8">EamA family transporter</fullName>
    </submittedName>
</protein>
<evidence type="ECO:0000256" key="2">
    <source>
        <dbReference type="ARBA" id="ARBA00007362"/>
    </source>
</evidence>
<proteinExistence type="inferred from homology"/>
<evidence type="ECO:0000256" key="3">
    <source>
        <dbReference type="ARBA" id="ARBA00022692"/>
    </source>
</evidence>
<reference evidence="8 9" key="1">
    <citation type="submission" date="2020-01" db="EMBL/GenBank/DDBJ databases">
        <title>Genome sequencing of strain KACC 21265.</title>
        <authorList>
            <person name="Heo J."/>
            <person name="Kim S.-J."/>
            <person name="Kim J.-S."/>
            <person name="Hong S.-B."/>
            <person name="Kwon S.-W."/>
        </authorList>
    </citation>
    <scope>NUCLEOTIDE SEQUENCE [LARGE SCALE GENOMIC DNA]</scope>
    <source>
        <strain evidence="8 9">KACC 21265</strain>
    </source>
</reference>